<comment type="caution">
    <text evidence="4">The sequence shown here is derived from an EMBL/GenBank/DDBJ whole genome shotgun (WGS) entry which is preliminary data.</text>
</comment>
<reference evidence="4" key="1">
    <citation type="submission" date="2019-10" db="EMBL/GenBank/DDBJ databases">
        <title>Draft genome sequece of Microseira wollei NIES-4236.</title>
        <authorList>
            <person name="Yamaguchi H."/>
            <person name="Suzuki S."/>
            <person name="Kawachi M."/>
        </authorList>
    </citation>
    <scope>NUCLEOTIDE SEQUENCE</scope>
    <source>
        <strain evidence="4">NIES-4236</strain>
    </source>
</reference>
<evidence type="ECO:0000313" key="5">
    <source>
        <dbReference type="Proteomes" id="UP001050975"/>
    </source>
</evidence>
<dbReference type="SMART" id="SM00028">
    <property type="entry name" value="TPR"/>
    <property type="match status" value="4"/>
</dbReference>
<dbReference type="Gene3D" id="1.25.40.10">
    <property type="entry name" value="Tetratricopeptide repeat domain"/>
    <property type="match status" value="2"/>
</dbReference>
<gene>
    <name evidence="4" type="ORF">MiSe_66960</name>
</gene>
<evidence type="ECO:0008006" key="6">
    <source>
        <dbReference type="Google" id="ProtNLM"/>
    </source>
</evidence>
<dbReference type="InterPro" id="IPR050498">
    <property type="entry name" value="Ycf3"/>
</dbReference>
<keyword evidence="2 3" id="KW-0802">TPR repeat</keyword>
<dbReference type="Proteomes" id="UP001050975">
    <property type="component" value="Unassembled WGS sequence"/>
</dbReference>
<sequence>MNARFSLNNQDSGIHQGRLTVPLAAAASHYSQRELKDCQCFHPETFISASNQREISSQTRLEKDNRLRQVALEKAQQGEYSKTIEILTQLIDRNAGNANDYNNRGLAYFQSGQLELAIADYNQAIQLNPHLAGAYNNRANYYASQGRLEEAIADYDKTIDLNPVHVRAWINQGITFRDMGEYEQAIDNFEFALRLGWLKGHVYAERGRTYHLLGDWNCAIADYRRALEHLSQSNPSSASAATRLRQQVENWLKELLSPFQS</sequence>
<dbReference type="PROSITE" id="PS50005">
    <property type="entry name" value="TPR"/>
    <property type="match status" value="3"/>
</dbReference>
<name>A0AAV3XG05_9CYAN</name>
<dbReference type="Pfam" id="PF13424">
    <property type="entry name" value="TPR_12"/>
    <property type="match status" value="1"/>
</dbReference>
<evidence type="ECO:0000256" key="2">
    <source>
        <dbReference type="ARBA" id="ARBA00022803"/>
    </source>
</evidence>
<dbReference type="InterPro" id="IPR011990">
    <property type="entry name" value="TPR-like_helical_dom_sf"/>
</dbReference>
<dbReference type="InterPro" id="IPR019734">
    <property type="entry name" value="TPR_rpt"/>
</dbReference>
<dbReference type="PROSITE" id="PS50293">
    <property type="entry name" value="TPR_REGION"/>
    <property type="match status" value="3"/>
</dbReference>
<dbReference type="Pfam" id="PF13414">
    <property type="entry name" value="TPR_11"/>
    <property type="match status" value="1"/>
</dbReference>
<feature type="repeat" description="TPR" evidence="3">
    <location>
        <begin position="132"/>
        <end position="165"/>
    </location>
</feature>
<organism evidence="4 5">
    <name type="scientific">Microseira wollei NIES-4236</name>
    <dbReference type="NCBI Taxonomy" id="2530354"/>
    <lineage>
        <taxon>Bacteria</taxon>
        <taxon>Bacillati</taxon>
        <taxon>Cyanobacteriota</taxon>
        <taxon>Cyanophyceae</taxon>
        <taxon>Oscillatoriophycideae</taxon>
        <taxon>Aerosakkonematales</taxon>
        <taxon>Aerosakkonemataceae</taxon>
        <taxon>Microseira</taxon>
    </lineage>
</organism>
<keyword evidence="1" id="KW-0677">Repeat</keyword>
<dbReference type="AlphaFoldDB" id="A0AAV3XG05"/>
<dbReference type="EMBL" id="BLAY01000138">
    <property type="protein sequence ID" value="GET41882.1"/>
    <property type="molecule type" value="Genomic_DNA"/>
</dbReference>
<proteinExistence type="predicted"/>
<dbReference type="RefSeq" id="WP_226588581.1">
    <property type="nucleotide sequence ID" value="NZ_BLAY01000138.1"/>
</dbReference>
<evidence type="ECO:0000256" key="3">
    <source>
        <dbReference type="PROSITE-ProRule" id="PRU00339"/>
    </source>
</evidence>
<protein>
    <recommendedName>
        <fullName evidence="6">TPR repeat-containing protein</fullName>
    </recommendedName>
</protein>
<keyword evidence="5" id="KW-1185">Reference proteome</keyword>
<feature type="repeat" description="TPR" evidence="3">
    <location>
        <begin position="166"/>
        <end position="199"/>
    </location>
</feature>
<feature type="repeat" description="TPR" evidence="3">
    <location>
        <begin position="98"/>
        <end position="131"/>
    </location>
</feature>
<evidence type="ECO:0000313" key="4">
    <source>
        <dbReference type="EMBL" id="GET41882.1"/>
    </source>
</evidence>
<dbReference type="PANTHER" id="PTHR44858">
    <property type="entry name" value="TETRATRICOPEPTIDE REPEAT PROTEIN 6"/>
    <property type="match status" value="1"/>
</dbReference>
<dbReference type="PANTHER" id="PTHR44858:SF1">
    <property type="entry name" value="UDP-N-ACETYLGLUCOSAMINE--PEPTIDE N-ACETYLGLUCOSAMINYLTRANSFERASE SPINDLY-RELATED"/>
    <property type="match status" value="1"/>
</dbReference>
<accession>A0AAV3XG05</accession>
<dbReference type="SUPFAM" id="SSF48452">
    <property type="entry name" value="TPR-like"/>
    <property type="match status" value="1"/>
</dbReference>
<evidence type="ECO:0000256" key="1">
    <source>
        <dbReference type="ARBA" id="ARBA00022737"/>
    </source>
</evidence>